<sequence length="146" mass="16782">MTLRRLSFQHLSISALFFCTFCIIELVIGFRSSSLALLADAFHVSYNLIELIFALIFFIKIQELERHGIRTLSSLGSYTFGWERIEILGAFFNGVFLLALFTSMALQTIKKFIDPRPLINPMDMIIVRPFRFMKVALHSLTRGSLQ</sequence>
<dbReference type="OrthoDB" id="2503918at2759"/>
<dbReference type="Gene3D" id="1.20.1510.10">
    <property type="entry name" value="Cation efflux protein transmembrane domain"/>
    <property type="match status" value="1"/>
</dbReference>
<evidence type="ECO:0000256" key="4">
    <source>
        <dbReference type="ARBA" id="ARBA00022833"/>
    </source>
</evidence>
<dbReference type="KEGG" id="mlr:MELLADRAFT_32881"/>
<keyword evidence="3 7" id="KW-0812">Transmembrane</keyword>
<organism evidence="10">
    <name type="scientific">Melampsora larici-populina (strain 98AG31 / pathotype 3-4-7)</name>
    <name type="common">Poplar leaf rust fungus</name>
    <dbReference type="NCBI Taxonomy" id="747676"/>
    <lineage>
        <taxon>Eukaryota</taxon>
        <taxon>Fungi</taxon>
        <taxon>Dikarya</taxon>
        <taxon>Basidiomycota</taxon>
        <taxon>Pucciniomycotina</taxon>
        <taxon>Pucciniomycetes</taxon>
        <taxon>Pucciniales</taxon>
        <taxon>Melampsoraceae</taxon>
        <taxon>Melampsora</taxon>
    </lineage>
</organism>
<dbReference type="InterPro" id="IPR027469">
    <property type="entry name" value="Cation_efflux_TMD_sf"/>
</dbReference>
<evidence type="ECO:0000313" key="10">
    <source>
        <dbReference type="Proteomes" id="UP000001072"/>
    </source>
</evidence>
<dbReference type="Proteomes" id="UP000001072">
    <property type="component" value="Unassembled WGS sequence"/>
</dbReference>
<dbReference type="AlphaFoldDB" id="F4R5Z7"/>
<feature type="transmembrane region" description="Helical" evidence="7">
    <location>
        <begin position="35"/>
        <end position="59"/>
    </location>
</feature>
<dbReference type="GO" id="GO:0005385">
    <property type="term" value="F:zinc ion transmembrane transporter activity"/>
    <property type="evidence" value="ECO:0007669"/>
    <property type="project" value="TreeGrafter"/>
</dbReference>
<keyword evidence="4" id="KW-0862">Zinc</keyword>
<evidence type="ECO:0000259" key="8">
    <source>
        <dbReference type="Pfam" id="PF01545"/>
    </source>
</evidence>
<evidence type="ECO:0000256" key="7">
    <source>
        <dbReference type="SAM" id="Phobius"/>
    </source>
</evidence>
<evidence type="ECO:0000256" key="3">
    <source>
        <dbReference type="ARBA" id="ARBA00022692"/>
    </source>
</evidence>
<dbReference type="RefSeq" id="XP_007404503.1">
    <property type="nucleotide sequence ID" value="XM_007404441.1"/>
</dbReference>
<dbReference type="SUPFAM" id="SSF161111">
    <property type="entry name" value="Cation efflux protein transmembrane domain-like"/>
    <property type="match status" value="1"/>
</dbReference>
<proteinExistence type="inferred from homology"/>
<reference evidence="10" key="1">
    <citation type="journal article" date="2011" name="Proc. Natl. Acad. Sci. U.S.A.">
        <title>Obligate biotrophy features unraveled by the genomic analysis of rust fungi.</title>
        <authorList>
            <person name="Duplessis S."/>
            <person name="Cuomo C.A."/>
            <person name="Lin Y.-C."/>
            <person name="Aerts A."/>
            <person name="Tisserant E."/>
            <person name="Veneault-Fourrey C."/>
            <person name="Joly D.L."/>
            <person name="Hacquard S."/>
            <person name="Amselem J."/>
            <person name="Cantarel B.L."/>
            <person name="Chiu R."/>
            <person name="Coutinho P.M."/>
            <person name="Feau N."/>
            <person name="Field M."/>
            <person name="Frey P."/>
            <person name="Gelhaye E."/>
            <person name="Goldberg J."/>
            <person name="Grabherr M.G."/>
            <person name="Kodira C.D."/>
            <person name="Kohler A."/>
            <person name="Kuees U."/>
            <person name="Lindquist E.A."/>
            <person name="Lucas S.M."/>
            <person name="Mago R."/>
            <person name="Mauceli E."/>
            <person name="Morin E."/>
            <person name="Murat C."/>
            <person name="Pangilinan J.L."/>
            <person name="Park R."/>
            <person name="Pearson M."/>
            <person name="Quesneville H."/>
            <person name="Rouhier N."/>
            <person name="Sakthikumar S."/>
            <person name="Salamov A.A."/>
            <person name="Schmutz J."/>
            <person name="Selles B."/>
            <person name="Shapiro H."/>
            <person name="Tanguay P."/>
            <person name="Tuskan G.A."/>
            <person name="Henrissat B."/>
            <person name="Van de Peer Y."/>
            <person name="Rouze P."/>
            <person name="Ellis J.G."/>
            <person name="Dodds P.N."/>
            <person name="Schein J.E."/>
            <person name="Zhong S."/>
            <person name="Hamelin R.C."/>
            <person name="Grigoriev I.V."/>
            <person name="Szabo L.J."/>
            <person name="Martin F."/>
        </authorList>
    </citation>
    <scope>NUCLEOTIDE SEQUENCE [LARGE SCALE GENOMIC DNA]</scope>
    <source>
        <strain evidence="10">98AG31 / pathotype 3-4-7</strain>
    </source>
</reference>
<evidence type="ECO:0000256" key="2">
    <source>
        <dbReference type="ARBA" id="ARBA00008873"/>
    </source>
</evidence>
<evidence type="ECO:0000256" key="6">
    <source>
        <dbReference type="ARBA" id="ARBA00023136"/>
    </source>
</evidence>
<gene>
    <name evidence="9" type="ORF">MELLADRAFT_32881</name>
</gene>
<dbReference type="VEuPathDB" id="FungiDB:MELLADRAFT_32881"/>
<protein>
    <recommendedName>
        <fullName evidence="8">Cation efflux protein transmembrane domain-containing protein</fullName>
    </recommendedName>
</protein>
<dbReference type="PANTHER" id="PTHR45820">
    <property type="entry name" value="FI23527P1"/>
    <property type="match status" value="1"/>
</dbReference>
<accession>F4R5Z7</accession>
<dbReference type="EMBL" id="GL883091">
    <property type="protein sequence ID" value="EGG12128.1"/>
    <property type="molecule type" value="Genomic_DNA"/>
</dbReference>
<evidence type="ECO:0000256" key="1">
    <source>
        <dbReference type="ARBA" id="ARBA00004141"/>
    </source>
</evidence>
<evidence type="ECO:0000313" key="9">
    <source>
        <dbReference type="EMBL" id="EGG12128.1"/>
    </source>
</evidence>
<dbReference type="GeneID" id="18927252"/>
<keyword evidence="10" id="KW-1185">Reference proteome</keyword>
<dbReference type="InterPro" id="IPR058533">
    <property type="entry name" value="Cation_efflux_TM"/>
</dbReference>
<feature type="transmembrane region" description="Helical" evidence="7">
    <location>
        <begin position="6"/>
        <end position="28"/>
    </location>
</feature>
<dbReference type="Pfam" id="PF01545">
    <property type="entry name" value="Cation_efflux"/>
    <property type="match status" value="1"/>
</dbReference>
<feature type="transmembrane region" description="Helical" evidence="7">
    <location>
        <begin position="87"/>
        <end position="106"/>
    </location>
</feature>
<keyword evidence="6 7" id="KW-0472">Membrane</keyword>
<dbReference type="eggNOG" id="KOG1483">
    <property type="taxonomic scope" value="Eukaryota"/>
</dbReference>
<evidence type="ECO:0000256" key="5">
    <source>
        <dbReference type="ARBA" id="ARBA00022989"/>
    </source>
</evidence>
<keyword evidence="5 7" id="KW-1133">Transmembrane helix</keyword>
<dbReference type="PANTHER" id="PTHR45820:SF4">
    <property type="entry name" value="ZINC TRANSPORTER 63C, ISOFORM F"/>
    <property type="match status" value="1"/>
</dbReference>
<dbReference type="GO" id="GO:0016020">
    <property type="term" value="C:membrane"/>
    <property type="evidence" value="ECO:0007669"/>
    <property type="project" value="UniProtKB-SubCell"/>
</dbReference>
<comment type="subcellular location">
    <subcellularLocation>
        <location evidence="1">Membrane</location>
        <topology evidence="1">Multi-pass membrane protein</topology>
    </subcellularLocation>
</comment>
<dbReference type="GO" id="GO:0006882">
    <property type="term" value="P:intracellular zinc ion homeostasis"/>
    <property type="evidence" value="ECO:0007669"/>
    <property type="project" value="TreeGrafter"/>
</dbReference>
<dbReference type="HOGENOM" id="CLU_1777895_0_0_1"/>
<name>F4R5Z7_MELLP</name>
<feature type="domain" description="Cation efflux protein transmembrane" evidence="8">
    <location>
        <begin position="13"/>
        <end position="127"/>
    </location>
</feature>
<comment type="similarity">
    <text evidence="2">Belongs to the cation diffusion facilitator (CDF) transporter (TC 2.A.4) family. SLC30A subfamily.</text>
</comment>
<dbReference type="InParanoid" id="F4R5Z7"/>